<sequence>MIAPSYRAGRQPTPFLLIALIVFALLTVLLAGLLIGSAQWVWLGGLLLLGVVLPGLIYVGTLHVEDRRGRLLLFGWIVMLTAHGLHSRIGLPVGYVLELVLFPLAWASTRSVLSRAATDRTLRLFVALVTLYFAIALLSSALGRSHAIAALWQLQYNLKWPLMFGLGTLVAWSERSDDLLRKLIAWSWLAIVPFLVLEVVSLSLHTRIFELNPDMSGNPLLGVGRRYRGPFFHAGYMAIVCGLLAAGAFSQWLAGRGVRWALLTFLYLVFVLASGQRQEFAALILVLVLLLAIMWRRYWAIFALSGLVFGVLTVAGLVYVEHVPMRDTLAQWGLFDDYRPLSERAILSRAGIVIAEQYFPLGSGLGTYGGAGAQKFDLSLFWDLGFGRNWWFRQGLFIVDTYWPCVIAESGFIGALSVAVALVTMWFALLRRAWFAVATPSFFVAFVGLAALTLLVANTPSSAVITDPRGSFVFWLLIGAAWRANGPPDLTNRIRTVRRDYASNVPQRRSAD</sequence>
<evidence type="ECO:0000256" key="1">
    <source>
        <dbReference type="SAM" id="Phobius"/>
    </source>
</evidence>
<feature type="transmembrane region" description="Helical" evidence="1">
    <location>
        <begin position="302"/>
        <end position="320"/>
    </location>
</feature>
<feature type="transmembrane region" description="Helical" evidence="1">
    <location>
        <begin position="257"/>
        <end position="274"/>
    </location>
</feature>
<dbReference type="EMBL" id="JADJEV010000005">
    <property type="protein sequence ID" value="MBK6974862.1"/>
    <property type="molecule type" value="Genomic_DNA"/>
</dbReference>
<protein>
    <recommendedName>
        <fullName evidence="4">O-antigen ligase domain-containing protein</fullName>
    </recommendedName>
</protein>
<keyword evidence="1" id="KW-0812">Transmembrane</keyword>
<dbReference type="Proteomes" id="UP000807785">
    <property type="component" value="Unassembled WGS sequence"/>
</dbReference>
<feature type="transmembrane region" description="Helical" evidence="1">
    <location>
        <begin position="125"/>
        <end position="142"/>
    </location>
</feature>
<name>A0A9D7E6N9_9PROT</name>
<feature type="transmembrane region" description="Helical" evidence="1">
    <location>
        <begin position="280"/>
        <end position="295"/>
    </location>
</feature>
<feature type="transmembrane region" description="Helical" evidence="1">
    <location>
        <begin position="95"/>
        <end position="113"/>
    </location>
</feature>
<keyword evidence="1" id="KW-0472">Membrane</keyword>
<feature type="transmembrane region" description="Helical" evidence="1">
    <location>
        <begin position="229"/>
        <end position="250"/>
    </location>
</feature>
<feature type="transmembrane region" description="Helical" evidence="1">
    <location>
        <begin position="434"/>
        <end position="457"/>
    </location>
</feature>
<evidence type="ECO:0000313" key="2">
    <source>
        <dbReference type="EMBL" id="MBK6974862.1"/>
    </source>
</evidence>
<gene>
    <name evidence="2" type="ORF">IPH26_18685</name>
</gene>
<accession>A0A9D7E6N9</accession>
<feature type="transmembrane region" description="Helical" evidence="1">
    <location>
        <begin position="12"/>
        <end position="34"/>
    </location>
</feature>
<evidence type="ECO:0000313" key="3">
    <source>
        <dbReference type="Proteomes" id="UP000807785"/>
    </source>
</evidence>
<feature type="transmembrane region" description="Helical" evidence="1">
    <location>
        <begin position="40"/>
        <end position="59"/>
    </location>
</feature>
<comment type="caution">
    <text evidence="2">The sequence shown here is derived from an EMBL/GenBank/DDBJ whole genome shotgun (WGS) entry which is preliminary data.</text>
</comment>
<keyword evidence="1" id="KW-1133">Transmembrane helix</keyword>
<evidence type="ECO:0008006" key="4">
    <source>
        <dbReference type="Google" id="ProtNLM"/>
    </source>
</evidence>
<dbReference type="AlphaFoldDB" id="A0A9D7E6N9"/>
<feature type="transmembrane region" description="Helical" evidence="1">
    <location>
        <begin position="154"/>
        <end position="172"/>
    </location>
</feature>
<feature type="transmembrane region" description="Helical" evidence="1">
    <location>
        <begin position="184"/>
        <end position="209"/>
    </location>
</feature>
<organism evidence="2 3">
    <name type="scientific">Candidatus Methylophosphatis roskildensis</name>
    <dbReference type="NCBI Taxonomy" id="2899263"/>
    <lineage>
        <taxon>Bacteria</taxon>
        <taxon>Pseudomonadati</taxon>
        <taxon>Pseudomonadota</taxon>
        <taxon>Betaproteobacteria</taxon>
        <taxon>Nitrosomonadales</taxon>
        <taxon>Sterolibacteriaceae</taxon>
        <taxon>Candidatus Methylophosphatis</taxon>
    </lineage>
</organism>
<reference evidence="2" key="1">
    <citation type="submission" date="2020-10" db="EMBL/GenBank/DDBJ databases">
        <title>Connecting structure to function with the recovery of over 1000 high-quality activated sludge metagenome-assembled genomes encoding full-length rRNA genes using long-read sequencing.</title>
        <authorList>
            <person name="Singleton C.M."/>
            <person name="Petriglieri F."/>
            <person name="Kristensen J.M."/>
            <person name="Kirkegaard R.H."/>
            <person name="Michaelsen T.Y."/>
            <person name="Andersen M.H."/>
            <person name="Karst S.M."/>
            <person name="Dueholm M.S."/>
            <person name="Nielsen P.H."/>
            <person name="Albertsen M."/>
        </authorList>
    </citation>
    <scope>NUCLEOTIDE SEQUENCE</scope>
    <source>
        <strain evidence="2">Bjer_18-Q3-R1-45_BAT3C.347</strain>
    </source>
</reference>
<proteinExistence type="predicted"/>
<feature type="transmembrane region" description="Helical" evidence="1">
    <location>
        <begin position="401"/>
        <end position="427"/>
    </location>
</feature>